<dbReference type="EMBL" id="JANPWB010000011">
    <property type="protein sequence ID" value="KAJ1128722.1"/>
    <property type="molecule type" value="Genomic_DNA"/>
</dbReference>
<dbReference type="InterPro" id="IPR052116">
    <property type="entry name" value="Centro_Cilium_Assembly"/>
</dbReference>
<comment type="caution">
    <text evidence="6">The sequence shown here is derived from an EMBL/GenBank/DDBJ whole genome shotgun (WGS) entry which is preliminary data.</text>
</comment>
<evidence type="ECO:0000313" key="7">
    <source>
        <dbReference type="Proteomes" id="UP001066276"/>
    </source>
</evidence>
<gene>
    <name evidence="6" type="ORF">NDU88_007097</name>
</gene>
<reference evidence="6" key="1">
    <citation type="journal article" date="2022" name="bioRxiv">
        <title>Sequencing and chromosome-scale assembly of the giantPleurodeles waltlgenome.</title>
        <authorList>
            <person name="Brown T."/>
            <person name="Elewa A."/>
            <person name="Iarovenko S."/>
            <person name="Subramanian E."/>
            <person name="Araus A.J."/>
            <person name="Petzold A."/>
            <person name="Susuki M."/>
            <person name="Suzuki K.-i.T."/>
            <person name="Hayashi T."/>
            <person name="Toyoda A."/>
            <person name="Oliveira C."/>
            <person name="Osipova E."/>
            <person name="Leigh N.D."/>
            <person name="Simon A."/>
            <person name="Yun M.H."/>
        </authorList>
    </citation>
    <scope>NUCLEOTIDE SEQUENCE</scope>
    <source>
        <strain evidence="6">20211129_DDA</strain>
        <tissue evidence="6">Liver</tissue>
    </source>
</reference>
<evidence type="ECO:0000256" key="4">
    <source>
        <dbReference type="ARBA" id="ARBA00023212"/>
    </source>
</evidence>
<dbReference type="PANTHER" id="PTHR23170:SF3">
    <property type="entry name" value="LEUCINE-RICH REPEAT-CONTAINING PROTEIN 45"/>
    <property type="match status" value="1"/>
</dbReference>
<dbReference type="GO" id="GO:0005813">
    <property type="term" value="C:centrosome"/>
    <property type="evidence" value="ECO:0007669"/>
    <property type="project" value="UniProtKB-SubCell"/>
</dbReference>
<dbReference type="InterPro" id="IPR001611">
    <property type="entry name" value="Leu-rich_rpt"/>
</dbReference>
<sequence length="771" mass="88023">MLRYYYTDSLPIGVSTRQWLESAHAQSAGLLFLVTRGSRVRGYGKATGSRREASVVEWRLVNSKTEGTEGERRHERSYRNPSSALSIVGSQGMLVEMEEFRRSFMRLCKESSIEPQETVLKQLNELREDSRGCCCLDLTAQNLSVDSCDVLGKLLSNDVHFKEILLSDCMLNEEGVKLLVHGLCSNSVVKRLDLKGNNLRAVGAEALGKLLRQNKSIQSLTLEWNNLGMWEDGFSLFCEGLGSNHFLQQLDLRNNQINHQGAGELAVALNRNPSLQELDLRWNNIGLLGGRSLLNCLHNNKTLGKIELSGNNIPSDILKAIEQAITHNHERQTTLKETRSRTLILSKEVCSLKEEKNKQFLDLMETIDRQREELHRSSRTSAVRVGHLQEVLDDRKSAVNSLRAKLQLTEASLALSEQKVQDLGELLSQAKLENFKLKERHAKQLSQEKEGTANLEAKLLRELSSANEQNLSLQSKVEELERKCRSQQDRLFELKQELTNTNAELKLRVVQAEERLESEKKRFKQTLEDTEVLRQKEMDHMTRHMEESERTMQERIQRLETTRIAVEEELSRVKAACVAERSRAEEELMKAKNMAQLEEKQKVSHLEEKLRQTIQARDDAQNYGLIQKQELGDAQAKNHQLSLEIEGMKHRLQDLEKDLAGKERQTVAQVNKVRVELEEQIGHLQAERTAQEGLKEMIAALQRQLKAQSSSHRELLLDKESEIASLLEKLRLKDADMQRMREEEAQRAGFLQNAILSYVQSSPLGVSSPRK</sequence>
<dbReference type="AlphaFoldDB" id="A0AAV7PMS5"/>
<dbReference type="Pfam" id="PF13516">
    <property type="entry name" value="LRR_6"/>
    <property type="match status" value="3"/>
</dbReference>
<evidence type="ECO:0000256" key="3">
    <source>
        <dbReference type="ARBA" id="ARBA00023054"/>
    </source>
</evidence>
<proteinExistence type="predicted"/>
<evidence type="ECO:0008006" key="8">
    <source>
        <dbReference type="Google" id="ProtNLM"/>
    </source>
</evidence>
<keyword evidence="2" id="KW-0963">Cytoplasm</keyword>
<dbReference type="InterPro" id="IPR032675">
    <property type="entry name" value="LRR_dom_sf"/>
</dbReference>
<protein>
    <recommendedName>
        <fullName evidence="8">Leucine-rich repeat-containing protein 45</fullName>
    </recommendedName>
</protein>
<evidence type="ECO:0000256" key="1">
    <source>
        <dbReference type="ARBA" id="ARBA00004300"/>
    </source>
</evidence>
<dbReference type="PANTHER" id="PTHR23170">
    <property type="entry name" value="NY-REN-58 ANTIGEN"/>
    <property type="match status" value="1"/>
</dbReference>
<keyword evidence="3 5" id="KW-0175">Coiled coil</keyword>
<dbReference type="Gene3D" id="3.80.10.10">
    <property type="entry name" value="Ribonuclease Inhibitor"/>
    <property type="match status" value="2"/>
</dbReference>
<feature type="coiled-coil region" evidence="5">
    <location>
        <begin position="399"/>
        <end position="601"/>
    </location>
</feature>
<dbReference type="SUPFAM" id="SSF52047">
    <property type="entry name" value="RNI-like"/>
    <property type="match status" value="1"/>
</dbReference>
<evidence type="ECO:0000256" key="5">
    <source>
        <dbReference type="SAM" id="Coils"/>
    </source>
</evidence>
<organism evidence="6 7">
    <name type="scientific">Pleurodeles waltl</name>
    <name type="common">Iberian ribbed newt</name>
    <dbReference type="NCBI Taxonomy" id="8319"/>
    <lineage>
        <taxon>Eukaryota</taxon>
        <taxon>Metazoa</taxon>
        <taxon>Chordata</taxon>
        <taxon>Craniata</taxon>
        <taxon>Vertebrata</taxon>
        <taxon>Euteleostomi</taxon>
        <taxon>Amphibia</taxon>
        <taxon>Batrachia</taxon>
        <taxon>Caudata</taxon>
        <taxon>Salamandroidea</taxon>
        <taxon>Salamandridae</taxon>
        <taxon>Pleurodelinae</taxon>
        <taxon>Pleurodeles</taxon>
    </lineage>
</organism>
<dbReference type="Proteomes" id="UP001066276">
    <property type="component" value="Chromosome 7"/>
</dbReference>
<keyword evidence="4" id="KW-0206">Cytoskeleton</keyword>
<evidence type="ECO:0000313" key="6">
    <source>
        <dbReference type="EMBL" id="KAJ1128722.1"/>
    </source>
</evidence>
<keyword evidence="7" id="KW-1185">Reference proteome</keyword>
<dbReference type="SMART" id="SM00368">
    <property type="entry name" value="LRR_RI"/>
    <property type="match status" value="6"/>
</dbReference>
<comment type="subcellular location">
    <subcellularLocation>
        <location evidence="1">Cytoplasm</location>
        <location evidence="1">Cytoskeleton</location>
        <location evidence="1">Microtubule organizing center</location>
        <location evidence="1">Centrosome</location>
    </subcellularLocation>
</comment>
<evidence type="ECO:0000256" key="2">
    <source>
        <dbReference type="ARBA" id="ARBA00022490"/>
    </source>
</evidence>
<dbReference type="GO" id="GO:0005886">
    <property type="term" value="C:plasma membrane"/>
    <property type="evidence" value="ECO:0007669"/>
    <property type="project" value="TreeGrafter"/>
</dbReference>
<accession>A0AAV7PMS5</accession>
<name>A0AAV7PMS5_PLEWA</name>
<feature type="coiled-coil region" evidence="5">
    <location>
        <begin position="638"/>
        <end position="743"/>
    </location>
</feature>